<dbReference type="Pfam" id="PF00270">
    <property type="entry name" value="DEAD"/>
    <property type="match status" value="1"/>
</dbReference>
<dbReference type="GO" id="GO:0043138">
    <property type="term" value="F:3'-5' DNA helicase activity"/>
    <property type="evidence" value="ECO:0007669"/>
    <property type="project" value="TreeGrafter"/>
</dbReference>
<dbReference type="InterPro" id="IPR018973">
    <property type="entry name" value="MZB"/>
</dbReference>
<dbReference type="RefSeq" id="WP_011868913.1">
    <property type="nucleotide sequence ID" value="NZ_JACDUM010000004.1"/>
</dbReference>
<evidence type="ECO:0000313" key="6">
    <source>
        <dbReference type="Proteomes" id="UP000568063"/>
    </source>
</evidence>
<protein>
    <submittedName>
        <fullName evidence="5">DEAD/DEAH box helicase domain-containing protein</fullName>
    </submittedName>
</protein>
<sequence>MGRAFELLNNMQHNKSFSDYIEHVREIPEKDPEYSEEELNLPECIQNYLDNKGIKPYTHQYETLKHARNGKNVLITTSTASGKSLCFNLPVFEKLVNNSSATALYIYPTKALSNDQLTTLKSMESEMGLEIHPDKYDGDTNKAIRPEIKRKSRLIATNPYMLHRILPHHDHGWARFFRNLKYVIIDEAHMYRGVFGSHVSFLIRRLRRICKFYKSNPQFIMSTATLANPEEFSKKLTGLDFEIVENDGSQKSKKYFILYNLMKQENSEESWNKAAVRLFNANMLSELQTLAFTRTRRMAELLSVYVKAELDPMLQNKVSAYRSGYSTKNRIEIENRLKRGELWGTFSTNALEVGIDIGSLDSVIMYGYPGTLMSLWQQAGRAGRAGSDSIVTLFANADALDQYLVKHPEMIFEKTPENAVIDLNNPYILEKQLLCAAYELYLTPDGNDLEFCTDIKKHISNLEEKGLLDKQNGGYLSTVKNPALNVNINFISSNNFKVKDENGKLIEEIDMWRVFSEAHPGAILINQSVKYLIESMDYKNRICKARKVKYDYHTDAYALTDIKIEKEIDSRNYGEFTFHFGEVLVITEYFEFAEKKYGNILNRKPLVLPPLKFKTTAMWITFPPRFMKAVTEGDKSDIGGLHGAEHAMINIFPLHVMCDRSDIGGVSVLKHQDTKRSTIFIYDGMEGGIGLSEKAFTLPKKIVKTAYELVRDCNCETGCPACIYSPKCGNSNQELDKVSTLRILEGLNKKLEFELDWWLDEKEK</sequence>
<keyword evidence="5" id="KW-0347">Helicase</keyword>
<feature type="domain" description="Helicase ATP-binding" evidence="3">
    <location>
        <begin position="64"/>
        <end position="244"/>
    </location>
</feature>
<proteinExistence type="predicted"/>
<evidence type="ECO:0000256" key="1">
    <source>
        <dbReference type="ARBA" id="ARBA00022741"/>
    </source>
</evidence>
<reference evidence="5 6" key="1">
    <citation type="submission" date="2020-07" db="EMBL/GenBank/DDBJ databases">
        <title>Genomic Encyclopedia of Type Strains, Phase IV (KMG-V): Genome sequencing to study the core and pangenomes of soil and plant-associated prokaryotes.</title>
        <authorList>
            <person name="Whitman W."/>
        </authorList>
    </citation>
    <scope>NUCLEOTIDE SEQUENCE [LARGE SCALE GENOMIC DNA]</scope>
    <source>
        <strain evidence="5 6">C9</strain>
    </source>
</reference>
<dbReference type="PANTHER" id="PTHR47957:SF3">
    <property type="entry name" value="ATP-DEPENDENT HELICASE HRQ1"/>
    <property type="match status" value="1"/>
</dbReference>
<dbReference type="InterPro" id="IPR027417">
    <property type="entry name" value="P-loop_NTPase"/>
</dbReference>
<dbReference type="GeneID" id="4928584"/>
<dbReference type="PROSITE" id="PS51194">
    <property type="entry name" value="HELICASE_CTER"/>
    <property type="match status" value="1"/>
</dbReference>
<feature type="domain" description="Helicase C-terminal" evidence="4">
    <location>
        <begin position="279"/>
        <end position="427"/>
    </location>
</feature>
<dbReference type="EMBL" id="JACDUM010000004">
    <property type="protein sequence ID" value="MBA2861009.1"/>
    <property type="molecule type" value="Genomic_DNA"/>
</dbReference>
<dbReference type="InterPro" id="IPR055227">
    <property type="entry name" value="HRQ1_WHD"/>
</dbReference>
<gene>
    <name evidence="5" type="ORF">HNP91_001841</name>
</gene>
<dbReference type="Pfam" id="PF22982">
    <property type="entry name" value="WHD_HRQ1"/>
    <property type="match status" value="1"/>
</dbReference>
<dbReference type="Pfam" id="PF00271">
    <property type="entry name" value="Helicase_C"/>
    <property type="match status" value="1"/>
</dbReference>
<dbReference type="InterPro" id="IPR001650">
    <property type="entry name" value="Helicase_C-like"/>
</dbReference>
<dbReference type="Proteomes" id="UP000568063">
    <property type="component" value="Unassembled WGS sequence"/>
</dbReference>
<comment type="caution">
    <text evidence="5">The sequence shown here is derived from an EMBL/GenBank/DDBJ whole genome shotgun (WGS) entry which is preliminary data.</text>
</comment>
<accession>A0A7J9PHK7</accession>
<evidence type="ECO:0000313" key="5">
    <source>
        <dbReference type="EMBL" id="MBA2861009.1"/>
    </source>
</evidence>
<dbReference type="GO" id="GO:0005524">
    <property type="term" value="F:ATP binding"/>
    <property type="evidence" value="ECO:0007669"/>
    <property type="project" value="UniProtKB-KW"/>
</dbReference>
<dbReference type="PANTHER" id="PTHR47957">
    <property type="entry name" value="ATP-DEPENDENT HELICASE HRQ1"/>
    <property type="match status" value="1"/>
</dbReference>
<dbReference type="AlphaFoldDB" id="A0A7J9PHK7"/>
<dbReference type="GO" id="GO:0006289">
    <property type="term" value="P:nucleotide-excision repair"/>
    <property type="evidence" value="ECO:0007669"/>
    <property type="project" value="TreeGrafter"/>
</dbReference>
<dbReference type="PROSITE" id="PS51192">
    <property type="entry name" value="HELICASE_ATP_BIND_1"/>
    <property type="match status" value="1"/>
</dbReference>
<dbReference type="SMART" id="SM00487">
    <property type="entry name" value="DEXDc"/>
    <property type="match status" value="1"/>
</dbReference>
<name>A0A7J9PHK7_METMI</name>
<organism evidence="5 6">
    <name type="scientific">Methanococcus maripaludis</name>
    <name type="common">Methanococcus deltae</name>
    <dbReference type="NCBI Taxonomy" id="39152"/>
    <lineage>
        <taxon>Archaea</taxon>
        <taxon>Methanobacteriati</taxon>
        <taxon>Methanobacteriota</taxon>
        <taxon>Methanomada group</taxon>
        <taxon>Methanococci</taxon>
        <taxon>Methanococcales</taxon>
        <taxon>Methanococcaceae</taxon>
        <taxon>Methanococcus</taxon>
    </lineage>
</organism>
<dbReference type="CDD" id="cd18797">
    <property type="entry name" value="SF2_C_Hrq"/>
    <property type="match status" value="1"/>
</dbReference>
<dbReference type="InterPro" id="IPR014001">
    <property type="entry name" value="Helicase_ATP-bd"/>
</dbReference>
<keyword evidence="2" id="KW-0067">ATP-binding</keyword>
<dbReference type="SUPFAM" id="SSF52540">
    <property type="entry name" value="P-loop containing nucleoside triphosphate hydrolases"/>
    <property type="match status" value="1"/>
</dbReference>
<dbReference type="Gene3D" id="3.40.50.300">
    <property type="entry name" value="P-loop containing nucleotide triphosphate hydrolases"/>
    <property type="match status" value="2"/>
</dbReference>
<dbReference type="Pfam" id="PF09369">
    <property type="entry name" value="MZB"/>
    <property type="match status" value="1"/>
</dbReference>
<evidence type="ECO:0000259" key="3">
    <source>
        <dbReference type="PROSITE" id="PS51192"/>
    </source>
</evidence>
<keyword evidence="1" id="KW-0547">Nucleotide-binding</keyword>
<dbReference type="GO" id="GO:0036297">
    <property type="term" value="P:interstrand cross-link repair"/>
    <property type="evidence" value="ECO:0007669"/>
    <property type="project" value="TreeGrafter"/>
</dbReference>
<keyword evidence="5" id="KW-0378">Hydrolase</keyword>
<dbReference type="SMART" id="SM00490">
    <property type="entry name" value="HELICc"/>
    <property type="match status" value="1"/>
</dbReference>
<evidence type="ECO:0000259" key="4">
    <source>
        <dbReference type="PROSITE" id="PS51194"/>
    </source>
</evidence>
<dbReference type="InterPro" id="IPR011545">
    <property type="entry name" value="DEAD/DEAH_box_helicase_dom"/>
</dbReference>
<dbReference type="CDD" id="cd17923">
    <property type="entry name" value="DEXHc_Hrq1-like"/>
    <property type="match status" value="1"/>
</dbReference>
<evidence type="ECO:0000256" key="2">
    <source>
        <dbReference type="ARBA" id="ARBA00022840"/>
    </source>
</evidence>
<dbReference type="GO" id="GO:0003676">
    <property type="term" value="F:nucleic acid binding"/>
    <property type="evidence" value="ECO:0007669"/>
    <property type="project" value="InterPro"/>
</dbReference>